<dbReference type="GO" id="GO:0005634">
    <property type="term" value="C:nucleus"/>
    <property type="evidence" value="ECO:0007669"/>
    <property type="project" value="UniProtKB-SubCell"/>
</dbReference>
<keyword evidence="5" id="KW-0862">Zinc</keyword>
<keyword evidence="3" id="KW-0677">Repeat</keyword>
<keyword evidence="2" id="KW-0479">Metal-binding</keyword>
<feature type="region of interest" description="Disordered" evidence="8">
    <location>
        <begin position="200"/>
        <end position="224"/>
    </location>
</feature>
<reference evidence="10 11" key="1">
    <citation type="submission" date="2019-04" db="EMBL/GenBank/DDBJ databases">
        <title>Draft genome of the big-headed turtle Platysternon megacephalum.</title>
        <authorList>
            <person name="Gong S."/>
        </authorList>
    </citation>
    <scope>NUCLEOTIDE SEQUENCE [LARGE SCALE GENOMIC DNA]</scope>
    <source>
        <strain evidence="10">DO16091913</strain>
        <tissue evidence="10">Muscle</tissue>
    </source>
</reference>
<dbReference type="Gene3D" id="3.30.160.60">
    <property type="entry name" value="Classic Zinc Finger"/>
    <property type="match status" value="2"/>
</dbReference>
<protein>
    <submittedName>
        <fullName evidence="10">Translation initiation factor eIF-2B subunit delta</fullName>
    </submittedName>
</protein>
<keyword evidence="11" id="KW-1185">Reference proteome</keyword>
<organism evidence="10 11">
    <name type="scientific">Platysternon megacephalum</name>
    <name type="common">big-headed turtle</name>
    <dbReference type="NCBI Taxonomy" id="55544"/>
    <lineage>
        <taxon>Eukaryota</taxon>
        <taxon>Metazoa</taxon>
        <taxon>Chordata</taxon>
        <taxon>Craniata</taxon>
        <taxon>Vertebrata</taxon>
        <taxon>Euteleostomi</taxon>
        <taxon>Archelosauria</taxon>
        <taxon>Testudinata</taxon>
        <taxon>Testudines</taxon>
        <taxon>Cryptodira</taxon>
        <taxon>Durocryptodira</taxon>
        <taxon>Testudinoidea</taxon>
        <taxon>Platysternidae</taxon>
        <taxon>Platysternon</taxon>
    </lineage>
</organism>
<dbReference type="GO" id="GO:0000981">
    <property type="term" value="F:DNA-binding transcription factor activity, RNA polymerase II-specific"/>
    <property type="evidence" value="ECO:0007669"/>
    <property type="project" value="TreeGrafter"/>
</dbReference>
<evidence type="ECO:0000256" key="7">
    <source>
        <dbReference type="PROSITE-ProRule" id="PRU00042"/>
    </source>
</evidence>
<dbReference type="PROSITE" id="PS50157">
    <property type="entry name" value="ZINC_FINGER_C2H2_2"/>
    <property type="match status" value="3"/>
</dbReference>
<feature type="domain" description="C2H2-type" evidence="9">
    <location>
        <begin position="40"/>
        <end position="67"/>
    </location>
</feature>
<evidence type="ECO:0000313" key="11">
    <source>
        <dbReference type="Proteomes" id="UP000297703"/>
    </source>
</evidence>
<dbReference type="InterPro" id="IPR036236">
    <property type="entry name" value="Znf_C2H2_sf"/>
</dbReference>
<dbReference type="OrthoDB" id="9885925at2759"/>
<dbReference type="GO" id="GO:0000978">
    <property type="term" value="F:RNA polymerase II cis-regulatory region sequence-specific DNA binding"/>
    <property type="evidence" value="ECO:0007669"/>
    <property type="project" value="TreeGrafter"/>
</dbReference>
<evidence type="ECO:0000256" key="4">
    <source>
        <dbReference type="ARBA" id="ARBA00022771"/>
    </source>
</evidence>
<evidence type="ECO:0000256" key="1">
    <source>
        <dbReference type="ARBA" id="ARBA00004123"/>
    </source>
</evidence>
<dbReference type="AlphaFoldDB" id="A0A4D9DT27"/>
<dbReference type="PANTHER" id="PTHR23226">
    <property type="entry name" value="ZINC FINGER AND SCAN DOMAIN-CONTAINING"/>
    <property type="match status" value="1"/>
</dbReference>
<dbReference type="Pfam" id="PF00096">
    <property type="entry name" value="zf-C2H2"/>
    <property type="match status" value="1"/>
</dbReference>
<dbReference type="GO" id="GO:0003743">
    <property type="term" value="F:translation initiation factor activity"/>
    <property type="evidence" value="ECO:0007669"/>
    <property type="project" value="UniProtKB-KW"/>
</dbReference>
<dbReference type="PROSITE" id="PS00028">
    <property type="entry name" value="ZINC_FINGER_C2H2_1"/>
    <property type="match status" value="2"/>
</dbReference>
<dbReference type="PANTHER" id="PTHR23226:SF416">
    <property type="entry name" value="FI01424P"/>
    <property type="match status" value="1"/>
</dbReference>
<dbReference type="EMBL" id="QXTE01000312">
    <property type="protein sequence ID" value="TFJ99677.1"/>
    <property type="molecule type" value="Genomic_DNA"/>
</dbReference>
<dbReference type="Pfam" id="PF13912">
    <property type="entry name" value="zf-C2H2_6"/>
    <property type="match status" value="1"/>
</dbReference>
<keyword evidence="4 7" id="KW-0863">Zinc-finger</keyword>
<feature type="region of interest" description="Disordered" evidence="8">
    <location>
        <begin position="319"/>
        <end position="352"/>
    </location>
</feature>
<comment type="subcellular location">
    <subcellularLocation>
        <location evidence="1">Nucleus</location>
    </subcellularLocation>
</comment>
<evidence type="ECO:0000256" key="6">
    <source>
        <dbReference type="ARBA" id="ARBA00023242"/>
    </source>
</evidence>
<sequence length="507" mass="53013">MLWKCGECDLTFPSEELLLGHQQSHLTPAVPAELPVPPLYSCATCGKAFKNGSGLARHQHSHVGERPYKCSICEKTFVQLSSLLGHQRSHPAEQQLIQAEAEVTCPQTAAEPVPPPVPPEEVHIVPNLQATLNLEVGTAPSAPNSQTFLLVQTAQGLQLIPSVQQSPQKLLLLPSPQLVPTQQKVPILQNTPNFTLVPSSYVAPSNPAPRQQSKARKPAAPGNPQNIILVPGGGPALPSVQIQALPGTQRAPILPAGQNIIVLQNVAEQPPAEVAGVRIQAQPQEVASIQLQALPPPPAEASSMQALPQPPELGSMQLQTLAQPPPAGGEEQPLPCSSALPGTVGSGPEVPGLQESQDLLVVQSGPGEELLGSGGEVGVHLETLQTEEGVQSVLVLRGADGEQTRLCVQEVENLQELPPDSGMGGLAPSSGQKLFIIRSAPGEQTLQVLENVGSGSGMVRGGPPGGQPSTTSTQMVQLLPSPVPPPQELPSIQIVQTVPSVQLVHTF</sequence>
<gene>
    <name evidence="10" type="ORF">DR999_PMT18273</name>
</gene>
<evidence type="ECO:0000259" key="9">
    <source>
        <dbReference type="PROSITE" id="PS50157"/>
    </source>
</evidence>
<keyword evidence="10" id="KW-0648">Protein biosynthesis</keyword>
<dbReference type="STRING" id="55544.A0A4D9DT27"/>
<accession>A0A4D9DT27</accession>
<evidence type="ECO:0000256" key="5">
    <source>
        <dbReference type="ARBA" id="ARBA00022833"/>
    </source>
</evidence>
<evidence type="ECO:0000256" key="2">
    <source>
        <dbReference type="ARBA" id="ARBA00022723"/>
    </source>
</evidence>
<evidence type="ECO:0000256" key="8">
    <source>
        <dbReference type="SAM" id="MobiDB-lite"/>
    </source>
</evidence>
<comment type="caution">
    <text evidence="10">The sequence shown here is derived from an EMBL/GenBank/DDBJ whole genome shotgun (WGS) entry which is preliminary data.</text>
</comment>
<keyword evidence="10" id="KW-0396">Initiation factor</keyword>
<dbReference type="SMART" id="SM00355">
    <property type="entry name" value="ZnF_C2H2"/>
    <property type="match status" value="3"/>
</dbReference>
<evidence type="ECO:0000256" key="3">
    <source>
        <dbReference type="ARBA" id="ARBA00022737"/>
    </source>
</evidence>
<dbReference type="Proteomes" id="UP000297703">
    <property type="component" value="Unassembled WGS sequence"/>
</dbReference>
<feature type="domain" description="C2H2-type" evidence="9">
    <location>
        <begin position="68"/>
        <end position="95"/>
    </location>
</feature>
<evidence type="ECO:0000313" key="10">
    <source>
        <dbReference type="EMBL" id="TFJ99677.1"/>
    </source>
</evidence>
<dbReference type="GO" id="GO:0008270">
    <property type="term" value="F:zinc ion binding"/>
    <property type="evidence" value="ECO:0007669"/>
    <property type="project" value="UniProtKB-KW"/>
</dbReference>
<reference evidence="10 11" key="2">
    <citation type="submission" date="2019-04" db="EMBL/GenBank/DDBJ databases">
        <title>The genome sequence of big-headed turtle.</title>
        <authorList>
            <person name="Gong S."/>
        </authorList>
    </citation>
    <scope>NUCLEOTIDE SEQUENCE [LARGE SCALE GENOMIC DNA]</scope>
    <source>
        <strain evidence="10">DO16091913</strain>
        <tissue evidence="10">Muscle</tissue>
    </source>
</reference>
<dbReference type="FunFam" id="3.30.160.60:FF:000358">
    <property type="entry name" value="zinc finger protein 24"/>
    <property type="match status" value="1"/>
</dbReference>
<keyword evidence="6" id="KW-0539">Nucleus</keyword>
<name>A0A4D9DT27_9SAUR</name>
<feature type="domain" description="C2H2-type" evidence="9">
    <location>
        <begin position="3"/>
        <end position="25"/>
    </location>
</feature>
<dbReference type="SUPFAM" id="SSF57667">
    <property type="entry name" value="beta-beta-alpha zinc fingers"/>
    <property type="match status" value="1"/>
</dbReference>
<proteinExistence type="predicted"/>
<dbReference type="InterPro" id="IPR013087">
    <property type="entry name" value="Znf_C2H2_type"/>
</dbReference>
<dbReference type="FunFam" id="3.30.160.60:FF:000744">
    <property type="entry name" value="zinc finger E-box-binding homeobox 1"/>
    <property type="match status" value="1"/>
</dbReference>